<reference evidence="3" key="1">
    <citation type="submission" date="2021-02" db="EMBL/GenBank/DDBJ databases">
        <authorList>
            <person name="Nowell W R."/>
        </authorList>
    </citation>
    <scope>NUCLEOTIDE SEQUENCE</scope>
</reference>
<dbReference type="Pfam" id="PF12215">
    <property type="entry name" value="Glyco_hydr_116N"/>
    <property type="match status" value="2"/>
</dbReference>
<proteinExistence type="predicted"/>
<dbReference type="Gene3D" id="3.50.4.10">
    <property type="entry name" value="Hepatocyte Growth Factor"/>
    <property type="match status" value="2"/>
</dbReference>
<comment type="caution">
    <text evidence="3">The sequence shown here is derived from an EMBL/GenBank/DDBJ whole genome shotgun (WGS) entry which is preliminary data.</text>
</comment>
<evidence type="ECO:0000259" key="2">
    <source>
        <dbReference type="Pfam" id="PF14295"/>
    </source>
</evidence>
<organism evidence="3 4">
    <name type="scientific">Adineta ricciae</name>
    <name type="common">Rotifer</name>
    <dbReference type="NCBI Taxonomy" id="249248"/>
    <lineage>
        <taxon>Eukaryota</taxon>
        <taxon>Metazoa</taxon>
        <taxon>Spiralia</taxon>
        <taxon>Gnathifera</taxon>
        <taxon>Rotifera</taxon>
        <taxon>Eurotatoria</taxon>
        <taxon>Bdelloidea</taxon>
        <taxon>Adinetida</taxon>
        <taxon>Adinetidae</taxon>
        <taxon>Adineta</taxon>
    </lineage>
</organism>
<sequence length="645" mass="72994">MKNALDLFVSPSSTKDFRTDKEKYLLCREPGTSRGSADKTKFALKFEFPDDRQTLTFSSPGFNRCITLAFRKGNKQNPDKSLQCDSNPILAETDLPGADFLSIIPSAADPSECNTLCCRYASCTLWSYASVAPSDFNDCRQGRPCCYLKSYTPQSVHTPNIISAIMNRTFSFEHLPSGLRSAVPIGGITTGSIELRGDGTFHEWTIENQSLATGAKLGFINDALLAFRITNLDTKESDTRLIRTHPTYSMKGIQTIKYHGSYPVSKLDIQGCGFESFVDTCNYLLNECTQSKSLPDFHRFYVNITIIRSNRSNPTIQSHRSTNNSGYYTDCIIFCHQNPSCASWNWQILNNNPTCLLYSDVPYNEYLSGHVSGVRGQWSFDKPGLLVLDRPGSATANGQFLLWPYLSSNRTMSATIDNNIENLLNKFAENGRWSDDTPIQQSAGVHGAVSISTTLQPGEQQTLSILFAWYFPHHFWLDLPLDNYYSLLFTNVIDVAKSIGNEEQLEVIVNDILSLHNIYSNSSLPDYLIDSLINSVSHMRSAMYFSNGDWQQWEAFDCNDVDSVHNDHQRHLPYILYFPETEKLKMYQWAKYQQPDGMIQETFTVGCLGDTESYDTHGGRRMGDVISIFILETLELYRWTNDTKF</sequence>
<dbReference type="PANTHER" id="PTHR12654">
    <property type="entry name" value="BILE ACID BETA-GLUCOSIDASE-RELATED"/>
    <property type="match status" value="1"/>
</dbReference>
<feature type="domain" description="Apple" evidence="2">
    <location>
        <begin position="93"/>
        <end position="149"/>
    </location>
</feature>
<accession>A0A816A7A3</accession>
<dbReference type="AlphaFoldDB" id="A0A816A7A3"/>
<dbReference type="PANTHER" id="PTHR12654:SF0">
    <property type="entry name" value="NON-LYSOSOMAL GLUCOSYLCERAMIDASE"/>
    <property type="match status" value="1"/>
</dbReference>
<evidence type="ECO:0000313" key="4">
    <source>
        <dbReference type="Proteomes" id="UP000663828"/>
    </source>
</evidence>
<dbReference type="InterPro" id="IPR003609">
    <property type="entry name" value="Pan_app"/>
</dbReference>
<evidence type="ECO:0008006" key="5">
    <source>
        <dbReference type="Google" id="ProtNLM"/>
    </source>
</evidence>
<dbReference type="EMBL" id="CAJNOR010006298">
    <property type="protein sequence ID" value="CAF1591372.1"/>
    <property type="molecule type" value="Genomic_DNA"/>
</dbReference>
<gene>
    <name evidence="3" type="ORF">XAT740_LOCUS46610</name>
</gene>
<evidence type="ECO:0000313" key="3">
    <source>
        <dbReference type="EMBL" id="CAF1591372.1"/>
    </source>
</evidence>
<dbReference type="InterPro" id="IPR052566">
    <property type="entry name" value="Non-lysos_glucosylceramidase"/>
</dbReference>
<feature type="domain" description="Glycosyl-hydrolase family 116 N-terminal" evidence="1">
    <location>
        <begin position="416"/>
        <end position="495"/>
    </location>
</feature>
<dbReference type="InterPro" id="IPR024462">
    <property type="entry name" value="GH116_N"/>
</dbReference>
<evidence type="ECO:0000259" key="1">
    <source>
        <dbReference type="Pfam" id="PF12215"/>
    </source>
</evidence>
<dbReference type="GO" id="GO:0008422">
    <property type="term" value="F:beta-glucosidase activity"/>
    <property type="evidence" value="ECO:0007669"/>
    <property type="project" value="TreeGrafter"/>
</dbReference>
<dbReference type="Proteomes" id="UP000663828">
    <property type="component" value="Unassembled WGS sequence"/>
</dbReference>
<keyword evidence="4" id="KW-1185">Reference proteome</keyword>
<name>A0A816A7A3_ADIRI</name>
<protein>
    <recommendedName>
        <fullName evidence="5">Apple domain-containing protein</fullName>
    </recommendedName>
</protein>
<feature type="domain" description="Glycosyl-hydrolase family 116 N-terminal" evidence="1">
    <location>
        <begin position="182"/>
        <end position="270"/>
    </location>
</feature>
<feature type="domain" description="Apple" evidence="2">
    <location>
        <begin position="324"/>
        <end position="357"/>
    </location>
</feature>
<dbReference type="Pfam" id="PF14295">
    <property type="entry name" value="PAN_4"/>
    <property type="match status" value="2"/>
</dbReference>